<keyword evidence="1" id="KW-0812">Transmembrane</keyword>
<feature type="transmembrane region" description="Helical" evidence="1">
    <location>
        <begin position="44"/>
        <end position="67"/>
    </location>
</feature>
<keyword evidence="1" id="KW-1133">Transmembrane helix</keyword>
<evidence type="ECO:0000313" key="2">
    <source>
        <dbReference type="EMBL" id="ARJ56407.1"/>
    </source>
</evidence>
<dbReference type="AlphaFoldDB" id="A0A1W6BWH9"/>
<proteinExistence type="predicted"/>
<keyword evidence="1" id="KW-0472">Membrane</keyword>
<gene>
    <name evidence="2" type="ORF">CCUN_0790</name>
</gene>
<reference evidence="2 3" key="1">
    <citation type="submission" date="2017-04" db="EMBL/GenBank/DDBJ databases">
        <title>Complete genome sequence of the Campylobacter cuniculorum type strain LMG24588.</title>
        <authorList>
            <person name="Miller W.G."/>
            <person name="Yee E."/>
            <person name="Revez J."/>
            <person name="Bono J.L."/>
            <person name="Rossi M."/>
        </authorList>
    </citation>
    <scope>NUCLEOTIDE SEQUENCE [LARGE SCALE GENOMIC DNA]</scope>
    <source>
        <strain evidence="2 3">LMG 24588</strain>
    </source>
</reference>
<dbReference type="RefSeq" id="WP_027306140.1">
    <property type="nucleotide sequence ID" value="NZ_CP020867.1"/>
</dbReference>
<accession>A0A1W6BWH9</accession>
<protein>
    <submittedName>
        <fullName evidence="2">Uncharacterized protein</fullName>
    </submittedName>
</protein>
<dbReference type="EMBL" id="CP020867">
    <property type="protein sequence ID" value="ARJ56407.1"/>
    <property type="molecule type" value="Genomic_DNA"/>
</dbReference>
<organism evidence="2 3">
    <name type="scientific">Campylobacter cuniculorum DSM 23162 = LMG 24588</name>
    <dbReference type="NCBI Taxonomy" id="1121267"/>
    <lineage>
        <taxon>Bacteria</taxon>
        <taxon>Pseudomonadati</taxon>
        <taxon>Campylobacterota</taxon>
        <taxon>Epsilonproteobacteria</taxon>
        <taxon>Campylobacterales</taxon>
        <taxon>Campylobacteraceae</taxon>
        <taxon>Campylobacter</taxon>
    </lineage>
</organism>
<evidence type="ECO:0000313" key="3">
    <source>
        <dbReference type="Proteomes" id="UP000192902"/>
    </source>
</evidence>
<dbReference type="Proteomes" id="UP000192902">
    <property type="component" value="Chromosome"/>
</dbReference>
<evidence type="ECO:0000256" key="1">
    <source>
        <dbReference type="SAM" id="Phobius"/>
    </source>
</evidence>
<sequence>MQKSFMTELPSKANMLKGQGLSFFEAYRNLKKEYKTFLSLREKFLEFLAFLMFALTLVLGIAVYYIFLQIDSHMGAYMAFDYGNIIFFFVLSVLVFLGILFLIREKIYDFFSFNQTLLKTYDENSLKFYFKYIFLSLFVFLVISVVLIGFIAYHYALETNSSLGYSFSLILMEIFD</sequence>
<name>A0A1W6BWH9_9BACT</name>
<dbReference type="KEGG" id="ccun:CCUN_0790"/>
<feature type="transmembrane region" description="Helical" evidence="1">
    <location>
        <begin position="82"/>
        <end position="103"/>
    </location>
</feature>
<feature type="transmembrane region" description="Helical" evidence="1">
    <location>
        <begin position="132"/>
        <end position="156"/>
    </location>
</feature>